<proteinExistence type="predicted"/>
<gene>
    <name evidence="2" type="ORF">Arub01_47570</name>
</gene>
<feature type="compositionally biased region" description="Low complexity" evidence="1">
    <location>
        <begin position="289"/>
        <end position="313"/>
    </location>
</feature>
<keyword evidence="3" id="KW-1185">Reference proteome</keyword>
<dbReference type="RefSeq" id="WP_217998726.1">
    <property type="nucleotide sequence ID" value="NZ_BSRZ01000015.1"/>
</dbReference>
<reference evidence="2" key="1">
    <citation type="submission" date="2023-02" db="EMBL/GenBank/DDBJ databases">
        <title>Actinomadura rubrobrunea NBRC 14622.</title>
        <authorList>
            <person name="Ichikawa N."/>
            <person name="Sato H."/>
            <person name="Tonouchi N."/>
        </authorList>
    </citation>
    <scope>NUCLEOTIDE SEQUENCE</scope>
    <source>
        <strain evidence="2">NBRC 14622</strain>
    </source>
</reference>
<feature type="compositionally biased region" description="Basic and acidic residues" evidence="1">
    <location>
        <begin position="347"/>
        <end position="358"/>
    </location>
</feature>
<accession>A0A9W6UXU8</accession>
<comment type="caution">
    <text evidence="2">The sequence shown here is derived from an EMBL/GenBank/DDBJ whole genome shotgun (WGS) entry which is preliminary data.</text>
</comment>
<evidence type="ECO:0000256" key="1">
    <source>
        <dbReference type="SAM" id="MobiDB-lite"/>
    </source>
</evidence>
<name>A0A9W6UXU8_9ACTN</name>
<sequence>MPPSPDALTPDALEERIAELRAAVRRAMAAGDRGLARTLRAELRRAERAWDEAVLGDDDGHPDERPRTGAERGLLPVREQVHQALTLLGVPAAPKLIGSVYAAFFPGEIPGARLTSLRRDEERSFRAAPYARPYYLCAGLTADLLAAARGLVTVSTWPLERRIVGPLSPRTDFLTAALRVAEHAGRGDAASSPQVRRLLWRFATNIPGATDVRTTGGIGVVDPAVLAEAARAELDVHEEADRDQRRQAAERARAQLDDVELLFGTRLRAMRTAAGSPPAAAPRSRRAAASRTGTAAARKAASGRRSSASASAARRGRSATKPSGGGPGGEATPRTSRRTSGPVPPGRRPDGASNGDDR</sequence>
<dbReference type="Proteomes" id="UP001165124">
    <property type="component" value="Unassembled WGS sequence"/>
</dbReference>
<evidence type="ECO:0000313" key="3">
    <source>
        <dbReference type="Proteomes" id="UP001165124"/>
    </source>
</evidence>
<dbReference type="EMBL" id="BSRZ01000015">
    <property type="protein sequence ID" value="GLW66513.1"/>
    <property type="molecule type" value="Genomic_DNA"/>
</dbReference>
<evidence type="ECO:0000313" key="2">
    <source>
        <dbReference type="EMBL" id="GLW66513.1"/>
    </source>
</evidence>
<organism evidence="2 3">
    <name type="scientific">Actinomadura rubrobrunea</name>
    <dbReference type="NCBI Taxonomy" id="115335"/>
    <lineage>
        <taxon>Bacteria</taxon>
        <taxon>Bacillati</taxon>
        <taxon>Actinomycetota</taxon>
        <taxon>Actinomycetes</taxon>
        <taxon>Streptosporangiales</taxon>
        <taxon>Thermomonosporaceae</taxon>
        <taxon>Actinomadura</taxon>
    </lineage>
</organism>
<feature type="region of interest" description="Disordered" evidence="1">
    <location>
        <begin position="272"/>
        <end position="358"/>
    </location>
</feature>
<dbReference type="AlphaFoldDB" id="A0A9W6UXU8"/>
<protein>
    <submittedName>
        <fullName evidence="2">Uncharacterized protein</fullName>
    </submittedName>
</protein>
<feature type="compositionally biased region" description="Low complexity" evidence="1">
    <location>
        <begin position="272"/>
        <end position="282"/>
    </location>
</feature>